<keyword evidence="4" id="KW-0812">Transmembrane</keyword>
<comment type="similarity">
    <text evidence="2">Belongs to the HAP2/GCS1 family.</text>
</comment>
<feature type="domain" description="Generative cell specific-1/HAP2" evidence="11">
    <location>
        <begin position="1"/>
        <end position="70"/>
    </location>
</feature>
<keyword evidence="7" id="KW-0446">Lipid-binding</keyword>
<accession>A0AA35X157</accession>
<feature type="non-terminal residue" evidence="12">
    <location>
        <position position="71"/>
    </location>
</feature>
<dbReference type="GO" id="GO:0007338">
    <property type="term" value="P:single fertilization"/>
    <property type="evidence" value="ECO:0007669"/>
    <property type="project" value="UniProtKB-KW"/>
</dbReference>
<evidence type="ECO:0000313" key="13">
    <source>
        <dbReference type="Proteomes" id="UP001174909"/>
    </source>
</evidence>
<dbReference type="PANTHER" id="PTHR31764:SF0">
    <property type="entry name" value="GENERATIVE CELL SPECIFIC-1_HAP2 DOMAIN-CONTAINING PROTEIN"/>
    <property type="match status" value="1"/>
</dbReference>
<keyword evidence="10" id="KW-0278">Fertilization</keyword>
<keyword evidence="8" id="KW-0472">Membrane</keyword>
<dbReference type="Proteomes" id="UP001174909">
    <property type="component" value="Unassembled WGS sequence"/>
</dbReference>
<keyword evidence="6" id="KW-1133">Transmembrane helix</keyword>
<protein>
    <submittedName>
        <fullName evidence="12">Hapless 2</fullName>
    </submittedName>
</protein>
<comment type="caution">
    <text evidence="12">The sequence shown here is derived from an EMBL/GenBank/DDBJ whole genome shotgun (WGS) entry which is preliminary data.</text>
</comment>
<sequence>MWPKDKPHPPAYSNGPSDWMLVDTSMVQLRGTECNKVGVSYTGFRRQSGRCQAKAGSCFHNQPLQLWEYDD</sequence>
<dbReference type="PANTHER" id="PTHR31764">
    <property type="entry name" value="PROTEIN HAPLESS 2"/>
    <property type="match status" value="1"/>
</dbReference>
<dbReference type="Pfam" id="PF10699">
    <property type="entry name" value="HAP2-GCS1"/>
    <property type="match status" value="1"/>
</dbReference>
<comment type="subcellular location">
    <subcellularLocation>
        <location evidence="1">Cell membrane</location>
        <topology evidence="1">Single-pass type I membrane protein</topology>
    </subcellularLocation>
</comment>
<evidence type="ECO:0000256" key="2">
    <source>
        <dbReference type="ARBA" id="ARBA00010929"/>
    </source>
</evidence>
<dbReference type="AlphaFoldDB" id="A0AA35X157"/>
<evidence type="ECO:0000313" key="12">
    <source>
        <dbReference type="EMBL" id="CAI8041483.1"/>
    </source>
</evidence>
<keyword evidence="3" id="KW-1003">Cell membrane</keyword>
<evidence type="ECO:0000256" key="6">
    <source>
        <dbReference type="ARBA" id="ARBA00022989"/>
    </source>
</evidence>
<evidence type="ECO:0000256" key="10">
    <source>
        <dbReference type="ARBA" id="ARBA00023279"/>
    </source>
</evidence>
<evidence type="ECO:0000256" key="8">
    <source>
        <dbReference type="ARBA" id="ARBA00023136"/>
    </source>
</evidence>
<evidence type="ECO:0000259" key="11">
    <source>
        <dbReference type="Pfam" id="PF10699"/>
    </source>
</evidence>
<evidence type="ECO:0000256" key="1">
    <source>
        <dbReference type="ARBA" id="ARBA00004251"/>
    </source>
</evidence>
<keyword evidence="5" id="KW-0732">Signal</keyword>
<keyword evidence="13" id="KW-1185">Reference proteome</keyword>
<dbReference type="InterPro" id="IPR040326">
    <property type="entry name" value="HAP2/GCS1"/>
</dbReference>
<name>A0AA35X157_GEOBA</name>
<reference evidence="12" key="1">
    <citation type="submission" date="2023-03" db="EMBL/GenBank/DDBJ databases">
        <authorList>
            <person name="Steffen K."/>
            <person name="Cardenas P."/>
        </authorList>
    </citation>
    <scope>NUCLEOTIDE SEQUENCE</scope>
</reference>
<evidence type="ECO:0000256" key="4">
    <source>
        <dbReference type="ARBA" id="ARBA00022692"/>
    </source>
</evidence>
<dbReference type="GO" id="GO:0008289">
    <property type="term" value="F:lipid binding"/>
    <property type="evidence" value="ECO:0007669"/>
    <property type="project" value="UniProtKB-KW"/>
</dbReference>
<proteinExistence type="inferred from homology"/>
<dbReference type="InterPro" id="IPR018928">
    <property type="entry name" value="HAP2/GCS1_dom"/>
</dbReference>
<gene>
    <name evidence="12" type="ORF">GBAR_LOCUS23065</name>
</gene>
<keyword evidence="9" id="KW-1015">Disulfide bond</keyword>
<dbReference type="GO" id="GO:0005886">
    <property type="term" value="C:plasma membrane"/>
    <property type="evidence" value="ECO:0007669"/>
    <property type="project" value="UniProtKB-SubCell"/>
</dbReference>
<organism evidence="12 13">
    <name type="scientific">Geodia barretti</name>
    <name type="common">Barrett's horny sponge</name>
    <dbReference type="NCBI Taxonomy" id="519541"/>
    <lineage>
        <taxon>Eukaryota</taxon>
        <taxon>Metazoa</taxon>
        <taxon>Porifera</taxon>
        <taxon>Demospongiae</taxon>
        <taxon>Heteroscleromorpha</taxon>
        <taxon>Tetractinellida</taxon>
        <taxon>Astrophorina</taxon>
        <taxon>Geodiidae</taxon>
        <taxon>Geodia</taxon>
    </lineage>
</organism>
<evidence type="ECO:0000256" key="3">
    <source>
        <dbReference type="ARBA" id="ARBA00022475"/>
    </source>
</evidence>
<dbReference type="EMBL" id="CASHTH010003191">
    <property type="protein sequence ID" value="CAI8041483.1"/>
    <property type="molecule type" value="Genomic_DNA"/>
</dbReference>
<evidence type="ECO:0000256" key="5">
    <source>
        <dbReference type="ARBA" id="ARBA00022729"/>
    </source>
</evidence>
<evidence type="ECO:0000256" key="9">
    <source>
        <dbReference type="ARBA" id="ARBA00023157"/>
    </source>
</evidence>
<evidence type="ECO:0000256" key="7">
    <source>
        <dbReference type="ARBA" id="ARBA00023121"/>
    </source>
</evidence>